<dbReference type="InterPro" id="IPR045425">
    <property type="entry name" value="DUF6508"/>
</dbReference>
<comment type="caution">
    <text evidence="1">The sequence shown here is derived from an EMBL/GenBank/DDBJ whole genome shotgun (WGS) entry which is preliminary data.</text>
</comment>
<evidence type="ECO:0000313" key="1">
    <source>
        <dbReference type="EMBL" id="OMF50479.1"/>
    </source>
</evidence>
<reference evidence="1 2" key="1">
    <citation type="submission" date="2016-11" db="EMBL/GenBank/DDBJ databases">
        <title>Paenibacillus species isolates.</title>
        <authorList>
            <person name="Beno S.M."/>
        </authorList>
    </citation>
    <scope>NUCLEOTIDE SEQUENCE [LARGE SCALE GENOMIC DNA]</scope>
    <source>
        <strain evidence="1 2">FSL R5-0378</strain>
    </source>
</reference>
<evidence type="ECO:0000313" key="2">
    <source>
        <dbReference type="Proteomes" id="UP000187172"/>
    </source>
</evidence>
<dbReference type="AlphaFoldDB" id="A0A1R1EFE6"/>
<accession>A0A1R1EFE6</accession>
<gene>
    <name evidence="1" type="ORF">BK138_26050</name>
</gene>
<dbReference type="STRING" id="297318.BK138_26050"/>
<dbReference type="RefSeq" id="WP_076173768.1">
    <property type="nucleotide sequence ID" value="NZ_MRTP01000010.1"/>
</dbReference>
<name>A0A1R1EFE6_9BACL</name>
<organism evidence="1 2">
    <name type="scientific">Paenibacillus rhizosphaerae</name>
    <dbReference type="NCBI Taxonomy" id="297318"/>
    <lineage>
        <taxon>Bacteria</taxon>
        <taxon>Bacillati</taxon>
        <taxon>Bacillota</taxon>
        <taxon>Bacilli</taxon>
        <taxon>Bacillales</taxon>
        <taxon>Paenibacillaceae</taxon>
        <taxon>Paenibacillus</taxon>
    </lineage>
</organism>
<proteinExistence type="predicted"/>
<dbReference type="Proteomes" id="UP000187172">
    <property type="component" value="Unassembled WGS sequence"/>
</dbReference>
<dbReference type="Pfam" id="PF20118">
    <property type="entry name" value="DUF6508"/>
    <property type="match status" value="1"/>
</dbReference>
<protein>
    <submittedName>
        <fullName evidence="1">Uncharacterized protein</fullName>
    </submittedName>
</protein>
<sequence>MVGFQEQELQEWIRYFENKNTSFCTWTGGTQSEEGVITMPYPVYDAGVQRFIAAVSGSGLMMKDYLQQLEKGDALAPEAISGLEMPRDMELLRAALTYFVRQERFCDGLWEKAIREGIFLSILYKLREAERGSRPGT</sequence>
<dbReference type="EMBL" id="MRTP01000010">
    <property type="protein sequence ID" value="OMF50479.1"/>
    <property type="molecule type" value="Genomic_DNA"/>
</dbReference>
<keyword evidence="2" id="KW-1185">Reference proteome</keyword>